<dbReference type="GO" id="GO:0008270">
    <property type="term" value="F:zinc ion binding"/>
    <property type="evidence" value="ECO:0007669"/>
    <property type="project" value="UniProtKB-UniRule"/>
</dbReference>
<dbReference type="CDD" id="cd09601">
    <property type="entry name" value="M1_APN-Q_like"/>
    <property type="match status" value="1"/>
</dbReference>
<dbReference type="InterPro" id="IPR034016">
    <property type="entry name" value="M1_APN-typ"/>
</dbReference>
<evidence type="ECO:0000256" key="10">
    <source>
        <dbReference type="ARBA" id="ARBA00022989"/>
    </source>
</evidence>
<dbReference type="Gene3D" id="1.10.390.10">
    <property type="entry name" value="Neutral Protease Domain 2"/>
    <property type="match status" value="1"/>
</dbReference>
<evidence type="ECO:0000256" key="3">
    <source>
        <dbReference type="ARBA" id="ARBA00022438"/>
    </source>
</evidence>
<feature type="site" description="Transition state stabilizer" evidence="16">
    <location>
        <position position="406"/>
    </location>
</feature>
<dbReference type="Gene3D" id="1.25.50.20">
    <property type="match status" value="1"/>
</dbReference>
<accession>A0A8H8CGX5</accession>
<evidence type="ECO:0000256" key="16">
    <source>
        <dbReference type="PIRSR" id="PIRSR634016-4"/>
    </source>
</evidence>
<keyword evidence="7 17" id="KW-0378">Hydrolase</keyword>
<evidence type="ECO:0000256" key="7">
    <source>
        <dbReference type="ARBA" id="ARBA00022801"/>
    </source>
</evidence>
<comment type="cofactor">
    <cofactor evidence="15 17">
        <name>Zn(2+)</name>
        <dbReference type="ChEBI" id="CHEBI:29105"/>
    </cofactor>
    <text evidence="15 17">Binds 1 zinc ion per subunit.</text>
</comment>
<dbReference type="PANTHER" id="PTHR11533">
    <property type="entry name" value="PROTEASE M1 ZINC METALLOPROTEASE"/>
    <property type="match status" value="1"/>
</dbReference>
<dbReference type="Pfam" id="PF01433">
    <property type="entry name" value="Peptidase_M1"/>
    <property type="match status" value="1"/>
</dbReference>
<evidence type="ECO:0000256" key="4">
    <source>
        <dbReference type="ARBA" id="ARBA00022670"/>
    </source>
</evidence>
<dbReference type="AlphaFoldDB" id="A0A8H8CGX5"/>
<name>A0A8H8CGX5_PSICU</name>
<keyword evidence="8 15" id="KW-0862">Zinc</keyword>
<dbReference type="Pfam" id="PF17900">
    <property type="entry name" value="Peptidase_M1_N"/>
    <property type="match status" value="1"/>
</dbReference>
<dbReference type="GO" id="GO:0043171">
    <property type="term" value="P:peptide catabolic process"/>
    <property type="evidence" value="ECO:0007669"/>
    <property type="project" value="TreeGrafter"/>
</dbReference>
<evidence type="ECO:0000256" key="14">
    <source>
        <dbReference type="PIRSR" id="PIRSR634016-1"/>
    </source>
</evidence>
<dbReference type="GO" id="GO:0070006">
    <property type="term" value="F:metalloaminopeptidase activity"/>
    <property type="evidence" value="ECO:0007669"/>
    <property type="project" value="TreeGrafter"/>
</dbReference>
<evidence type="ECO:0000256" key="9">
    <source>
        <dbReference type="ARBA" id="ARBA00022968"/>
    </source>
</evidence>
<dbReference type="FunFam" id="1.10.390.10:FF:000006">
    <property type="entry name" value="Puromycin-sensitive aminopeptidase"/>
    <property type="match status" value="1"/>
</dbReference>
<keyword evidence="12" id="KW-0472">Membrane</keyword>
<dbReference type="FunFam" id="2.60.40.1730:FF:000001">
    <property type="entry name" value="Leucyl-cystinyl aminopeptidase"/>
    <property type="match status" value="1"/>
</dbReference>
<dbReference type="SUPFAM" id="SSF63737">
    <property type="entry name" value="Leukotriene A4 hydrolase N-terminal domain"/>
    <property type="match status" value="1"/>
</dbReference>
<keyword evidence="5" id="KW-0812">Transmembrane</keyword>
<dbReference type="GO" id="GO:0005737">
    <property type="term" value="C:cytoplasm"/>
    <property type="evidence" value="ECO:0007669"/>
    <property type="project" value="TreeGrafter"/>
</dbReference>
<dbReference type="PANTHER" id="PTHR11533:SF174">
    <property type="entry name" value="PUROMYCIN-SENSITIVE AMINOPEPTIDASE-RELATED"/>
    <property type="match status" value="1"/>
</dbReference>
<sequence length="883" mass="99397">MKPNRQEKEQSEYRLPTNVKPTHYDLTFKTDLKKATFEGVVIIALEVKKDTSTITLNVSRLELTNATILSEEGEKPVAVVQTDEAQERVTYKLDEKLPSGSQTKLKIYFSGKLGGNMMGYLRGSWEYEGRTEYYALTQFQPTAARSAFPCWDEPLLKATFTITMISRADTVSLSNMPALSEQPILEGLDAETWKITKFDTTPPMSTYIVALANGPFKFLEKSVVMPLSRKTIPLRIYTSPAKVSQAEFVLGVTASVLPLYERILGVEYPLPKLDTVAGNIVDGAMENWGLIIGRSAAFLLDTDNADLLAKKRVASTQSHEIAHLWFGDITTMEWWNYLYLNEGFATLIGEVIVLGEVFPEWKVNSKFITEHLNPALNLDAKLSSHPIEMECPDTESINQMFNLLSYQKAASVFRMLSFYVGEDKFLAGVSAYLKRKLYENSVTRDLWDGISSTTGLDIAELMDNWITKTGFPVVTVTESVGGITVRQDRFLESGREPEYDNDTLWNIPVALVSTKPGKVWGRKIVIDKSLVLREREMNIALDTTKPFKLNAGTNGVFRVLYTPERLSLISREAAKPDSIFNVDDRIGLVNDAAALSKAGLLKLSNTLDLISQLKDEKEYLVWQAIAETLSSVRDVWWEYHDIVEKLDAFRRSLFAPLVEKLGYRYPKGEAIDKMLLRTLAVEHAYQAGDSSVVGELLNRFRAYQKTGDETLIPPDLQGSIYSVAVQHGGREEYDAIVKIYNKPKTPGEQYSAARALGAPRNLSLIQETFDFISHKAQNPDVGTIFNALGSNAIARRPFTKYVQDNYDTLYARFKGSFSLKLLFPAAISFYSTTEDYEGAVKFFQSKDTSAYNQTLEQALDGIQTRIKYIERSTENLKDWLSEE</sequence>
<dbReference type="GO" id="GO:0005615">
    <property type="term" value="C:extracellular space"/>
    <property type="evidence" value="ECO:0007669"/>
    <property type="project" value="TreeGrafter"/>
</dbReference>
<protein>
    <recommendedName>
        <fullName evidence="17">Aminopeptidase</fullName>
        <ecNumber evidence="17">3.4.11.-</ecNumber>
    </recommendedName>
</protein>
<reference evidence="21" key="1">
    <citation type="submission" date="2021-02" db="EMBL/GenBank/DDBJ databases">
        <title>Psilocybe cubensis genome.</title>
        <authorList>
            <person name="Mckernan K.J."/>
            <person name="Crawford S."/>
            <person name="Trippe A."/>
            <person name="Kane L.T."/>
            <person name="Mclaughlin S."/>
        </authorList>
    </citation>
    <scope>NUCLEOTIDE SEQUENCE [LARGE SCALE GENOMIC DNA]</scope>
    <source>
        <strain evidence="21">MGC-MH-2018</strain>
    </source>
</reference>
<evidence type="ECO:0000259" key="20">
    <source>
        <dbReference type="Pfam" id="PF17900"/>
    </source>
</evidence>
<evidence type="ECO:0000256" key="1">
    <source>
        <dbReference type="ARBA" id="ARBA00004606"/>
    </source>
</evidence>
<feature type="domain" description="Peptidase M1 membrane alanine aminopeptidase" evidence="18">
    <location>
        <begin position="250"/>
        <end position="465"/>
    </location>
</feature>
<evidence type="ECO:0000256" key="11">
    <source>
        <dbReference type="ARBA" id="ARBA00023049"/>
    </source>
</evidence>
<keyword evidence="9" id="KW-0735">Signal-anchor</keyword>
<evidence type="ECO:0000259" key="18">
    <source>
        <dbReference type="Pfam" id="PF01433"/>
    </source>
</evidence>
<feature type="binding site" evidence="15">
    <location>
        <position position="342"/>
    </location>
    <ligand>
        <name>Zn(2+)</name>
        <dbReference type="ChEBI" id="CHEBI:29105"/>
        <note>catalytic</note>
    </ligand>
</feature>
<dbReference type="InterPro" id="IPR050344">
    <property type="entry name" value="Peptidase_M1_aminopeptidases"/>
</dbReference>
<dbReference type="Gene3D" id="2.60.40.1730">
    <property type="entry name" value="tricorn interacting facor f3 domain"/>
    <property type="match status" value="1"/>
</dbReference>
<evidence type="ECO:0000256" key="13">
    <source>
        <dbReference type="ARBA" id="ARBA00023180"/>
    </source>
</evidence>
<feature type="binding site" evidence="15">
    <location>
        <position position="323"/>
    </location>
    <ligand>
        <name>Zn(2+)</name>
        <dbReference type="ChEBI" id="CHEBI:29105"/>
        <note>catalytic</note>
    </ligand>
</feature>
<keyword evidence="10" id="KW-1133">Transmembrane helix</keyword>
<dbReference type="InterPro" id="IPR014782">
    <property type="entry name" value="Peptidase_M1_dom"/>
</dbReference>
<keyword evidence="3 17" id="KW-0031">Aminopeptidase</keyword>
<evidence type="ECO:0000256" key="17">
    <source>
        <dbReference type="RuleBase" id="RU364040"/>
    </source>
</evidence>
<evidence type="ECO:0000256" key="2">
    <source>
        <dbReference type="ARBA" id="ARBA00010136"/>
    </source>
</evidence>
<evidence type="ECO:0000256" key="12">
    <source>
        <dbReference type="ARBA" id="ARBA00023136"/>
    </source>
</evidence>
<dbReference type="GO" id="GO:0042277">
    <property type="term" value="F:peptide binding"/>
    <property type="evidence" value="ECO:0007669"/>
    <property type="project" value="TreeGrafter"/>
</dbReference>
<evidence type="ECO:0000313" key="21">
    <source>
        <dbReference type="EMBL" id="KAG5164540.1"/>
    </source>
</evidence>
<comment type="similarity">
    <text evidence="2 17">Belongs to the peptidase M1 family.</text>
</comment>
<dbReference type="Gene3D" id="2.60.40.1910">
    <property type="match status" value="1"/>
</dbReference>
<dbReference type="InterPro" id="IPR001930">
    <property type="entry name" value="Peptidase_M1"/>
</dbReference>
<evidence type="ECO:0000256" key="15">
    <source>
        <dbReference type="PIRSR" id="PIRSR634016-3"/>
    </source>
</evidence>
<proteinExistence type="inferred from homology"/>
<evidence type="ECO:0000256" key="8">
    <source>
        <dbReference type="ARBA" id="ARBA00022833"/>
    </source>
</evidence>
<feature type="domain" description="ERAP1-like C-terminal" evidence="19">
    <location>
        <begin position="547"/>
        <end position="863"/>
    </location>
</feature>
<dbReference type="EC" id="3.4.11.-" evidence="17"/>
<dbReference type="SUPFAM" id="SSF55486">
    <property type="entry name" value="Metalloproteases ('zincins'), catalytic domain"/>
    <property type="match status" value="1"/>
</dbReference>
<dbReference type="Pfam" id="PF11838">
    <property type="entry name" value="ERAP1_C"/>
    <property type="match status" value="1"/>
</dbReference>
<evidence type="ECO:0000256" key="6">
    <source>
        <dbReference type="ARBA" id="ARBA00022723"/>
    </source>
</evidence>
<dbReference type="GO" id="GO:0006508">
    <property type="term" value="P:proteolysis"/>
    <property type="evidence" value="ECO:0007669"/>
    <property type="project" value="UniProtKB-KW"/>
</dbReference>
<feature type="binding site" evidence="15">
    <location>
        <position position="319"/>
    </location>
    <ligand>
        <name>Zn(2+)</name>
        <dbReference type="ChEBI" id="CHEBI:29105"/>
        <note>catalytic</note>
    </ligand>
</feature>
<dbReference type="PRINTS" id="PR00756">
    <property type="entry name" value="ALADIPTASE"/>
</dbReference>
<feature type="active site" description="Proton acceptor" evidence="14">
    <location>
        <position position="320"/>
    </location>
</feature>
<feature type="domain" description="Aminopeptidase N-like N-terminal" evidence="20">
    <location>
        <begin position="20"/>
        <end position="208"/>
    </location>
</feature>
<evidence type="ECO:0000259" key="19">
    <source>
        <dbReference type="Pfam" id="PF11838"/>
    </source>
</evidence>
<evidence type="ECO:0000256" key="5">
    <source>
        <dbReference type="ARBA" id="ARBA00022692"/>
    </source>
</evidence>
<keyword evidence="6 15" id="KW-0479">Metal-binding</keyword>
<keyword evidence="4 17" id="KW-0645">Protease</keyword>
<organism evidence="21">
    <name type="scientific">Psilocybe cubensis</name>
    <name type="common">Psychedelic mushroom</name>
    <name type="synonym">Stropharia cubensis</name>
    <dbReference type="NCBI Taxonomy" id="181762"/>
    <lineage>
        <taxon>Eukaryota</taxon>
        <taxon>Fungi</taxon>
        <taxon>Dikarya</taxon>
        <taxon>Basidiomycota</taxon>
        <taxon>Agaricomycotina</taxon>
        <taxon>Agaricomycetes</taxon>
        <taxon>Agaricomycetidae</taxon>
        <taxon>Agaricales</taxon>
        <taxon>Agaricineae</taxon>
        <taxon>Strophariaceae</taxon>
        <taxon>Psilocybe</taxon>
    </lineage>
</organism>
<dbReference type="OrthoDB" id="10031169at2759"/>
<gene>
    <name evidence="21" type="ORF">JR316_010176</name>
</gene>
<dbReference type="InterPro" id="IPR042097">
    <property type="entry name" value="Aminopeptidase_N-like_N_sf"/>
</dbReference>
<dbReference type="InterPro" id="IPR027268">
    <property type="entry name" value="Peptidase_M4/M1_CTD_sf"/>
</dbReference>
<keyword evidence="11 17" id="KW-0482">Metalloprotease</keyword>
<dbReference type="InterPro" id="IPR045357">
    <property type="entry name" value="Aminopeptidase_N-like_N"/>
</dbReference>
<dbReference type="EMBL" id="JAFIQS010000011">
    <property type="protein sequence ID" value="KAG5164540.1"/>
    <property type="molecule type" value="Genomic_DNA"/>
</dbReference>
<comment type="subcellular location">
    <subcellularLocation>
        <location evidence="1">Membrane</location>
        <topology evidence="1">Single-pass type II membrane protein</topology>
    </subcellularLocation>
</comment>
<dbReference type="InterPro" id="IPR024571">
    <property type="entry name" value="ERAP1-like_C_dom"/>
</dbReference>
<comment type="caution">
    <text evidence="21">The sequence shown here is derived from an EMBL/GenBank/DDBJ whole genome shotgun (WGS) entry which is preliminary data.</text>
</comment>
<keyword evidence="13" id="KW-0325">Glycoprotein</keyword>
<dbReference type="GO" id="GO:0016020">
    <property type="term" value="C:membrane"/>
    <property type="evidence" value="ECO:0007669"/>
    <property type="project" value="UniProtKB-SubCell"/>
</dbReference>